<protein>
    <submittedName>
        <fullName evidence="1">Unannotated protein</fullName>
    </submittedName>
</protein>
<evidence type="ECO:0000313" key="1">
    <source>
        <dbReference type="EMBL" id="CAB4968955.1"/>
    </source>
</evidence>
<name>A0A6J7LN64_9ZZZZ</name>
<dbReference type="AlphaFoldDB" id="A0A6J7LN64"/>
<accession>A0A6J7LN64</accession>
<dbReference type="EMBL" id="CAFBNE010000164">
    <property type="protein sequence ID" value="CAB4968955.1"/>
    <property type="molecule type" value="Genomic_DNA"/>
</dbReference>
<reference evidence="1" key="1">
    <citation type="submission" date="2020-05" db="EMBL/GenBank/DDBJ databases">
        <authorList>
            <person name="Chiriac C."/>
            <person name="Salcher M."/>
            <person name="Ghai R."/>
            <person name="Kavagutti S V."/>
        </authorList>
    </citation>
    <scope>NUCLEOTIDE SEQUENCE</scope>
</reference>
<proteinExistence type="predicted"/>
<gene>
    <name evidence="1" type="ORF">UFOPK3772_03164</name>
</gene>
<sequence length="54" mass="6472">MWLHQYWEIDTPETALEEWGLRNYEWTYLTSDAVEEIGEALISGVLIPQNRFRT</sequence>
<organism evidence="1">
    <name type="scientific">freshwater metagenome</name>
    <dbReference type="NCBI Taxonomy" id="449393"/>
    <lineage>
        <taxon>unclassified sequences</taxon>
        <taxon>metagenomes</taxon>
        <taxon>ecological metagenomes</taxon>
    </lineage>
</organism>